<evidence type="ECO:0000313" key="1">
    <source>
        <dbReference type="EMBL" id="CAL1383849.1"/>
    </source>
</evidence>
<protein>
    <recommendedName>
        <fullName evidence="3">Reverse transcriptase domain-containing protein</fullName>
    </recommendedName>
</protein>
<gene>
    <name evidence="1" type="ORF">LTRI10_LOCUS25091</name>
</gene>
<evidence type="ECO:0000313" key="2">
    <source>
        <dbReference type="Proteomes" id="UP001497516"/>
    </source>
</evidence>
<sequence length="103" mass="12020">MLRSFNNTWLTFIPKVDNMRQLRPINSCQFVYKIIAKICLNDWLGSSPEIILPGQNAFIRERRIVDNVLIGHELMHYLKIKTRGKKGNMALKVGMKKAYDRAE</sequence>
<dbReference type="Proteomes" id="UP001497516">
    <property type="component" value="Chromosome 4"/>
</dbReference>
<name>A0AAV2EDN1_9ROSI</name>
<dbReference type="AlphaFoldDB" id="A0AAV2EDN1"/>
<reference evidence="1 2" key="1">
    <citation type="submission" date="2024-04" db="EMBL/GenBank/DDBJ databases">
        <authorList>
            <person name="Fracassetti M."/>
        </authorList>
    </citation>
    <scope>NUCLEOTIDE SEQUENCE [LARGE SCALE GENOMIC DNA]</scope>
</reference>
<keyword evidence="2" id="KW-1185">Reference proteome</keyword>
<accession>A0AAV2EDN1</accession>
<evidence type="ECO:0008006" key="3">
    <source>
        <dbReference type="Google" id="ProtNLM"/>
    </source>
</evidence>
<organism evidence="1 2">
    <name type="scientific">Linum trigynum</name>
    <dbReference type="NCBI Taxonomy" id="586398"/>
    <lineage>
        <taxon>Eukaryota</taxon>
        <taxon>Viridiplantae</taxon>
        <taxon>Streptophyta</taxon>
        <taxon>Embryophyta</taxon>
        <taxon>Tracheophyta</taxon>
        <taxon>Spermatophyta</taxon>
        <taxon>Magnoliopsida</taxon>
        <taxon>eudicotyledons</taxon>
        <taxon>Gunneridae</taxon>
        <taxon>Pentapetalae</taxon>
        <taxon>rosids</taxon>
        <taxon>fabids</taxon>
        <taxon>Malpighiales</taxon>
        <taxon>Linaceae</taxon>
        <taxon>Linum</taxon>
    </lineage>
</organism>
<proteinExistence type="predicted"/>
<dbReference type="EMBL" id="OZ034817">
    <property type="protein sequence ID" value="CAL1383849.1"/>
    <property type="molecule type" value="Genomic_DNA"/>
</dbReference>